<sequence length="219" mass="26119">MPNLISRNDFEPETFIDYYFKNNLNFSYQFPINNLKIFKAIDDDYTYLKLTDEKNELLSAIRLKATTFFKTEFYCISKSKSIFEGKGYATILYEYCFNNLDLPIISDKYQTKKGSSDLWLKLINKNRSYRIYLYYTKTNKYVELSKGFNQYMVWGQDKPKFDESPINYDNPGFEPFDFSIDELEDIDSIYPGPINLELISFTKNKQIKNRINVRIVVKR</sequence>
<gene>
    <name evidence="1" type="ORF">U0R11_12735</name>
</gene>
<protein>
    <submittedName>
        <fullName evidence="1">Uncharacterized protein</fullName>
    </submittedName>
</protein>
<evidence type="ECO:0000313" key="1">
    <source>
        <dbReference type="EMBL" id="MFL0163256.1"/>
    </source>
</evidence>
<dbReference type="RefSeq" id="WP_406752094.1">
    <property type="nucleotide sequence ID" value="NZ_JBEWZH010000010.1"/>
</dbReference>
<comment type="caution">
    <text evidence="1">The sequence shown here is derived from an EMBL/GenBank/DDBJ whole genome shotgun (WGS) entry which is preliminary data.</text>
</comment>
<organism evidence="1 2">
    <name type="scientific">Aquirufa salirivi</name>
    <dbReference type="NCBI Taxonomy" id="3104729"/>
    <lineage>
        <taxon>Bacteria</taxon>
        <taxon>Pseudomonadati</taxon>
        <taxon>Bacteroidota</taxon>
        <taxon>Cytophagia</taxon>
        <taxon>Cytophagales</taxon>
        <taxon>Flectobacillaceae</taxon>
        <taxon>Aquirufa</taxon>
    </lineage>
</organism>
<dbReference type="Proteomes" id="UP001623558">
    <property type="component" value="Unassembled WGS sequence"/>
</dbReference>
<evidence type="ECO:0000313" key="2">
    <source>
        <dbReference type="Proteomes" id="UP001623558"/>
    </source>
</evidence>
<keyword evidence="2" id="KW-1185">Reference proteome</keyword>
<reference evidence="1 2" key="1">
    <citation type="submission" date="2024-07" db="EMBL/GenBank/DDBJ databases">
        <authorList>
            <person name="Pitt A."/>
            <person name="Hahn M.W."/>
        </authorList>
    </citation>
    <scope>NUCLEOTIDE SEQUENCE [LARGE SCALE GENOMIC DNA]</scope>
    <source>
        <strain evidence="1 2">1-SAACH-A3</strain>
    </source>
</reference>
<dbReference type="EMBL" id="JBEWZH010000010">
    <property type="protein sequence ID" value="MFL0163256.1"/>
    <property type="molecule type" value="Genomic_DNA"/>
</dbReference>
<accession>A0ABW8RXF4</accession>
<name>A0ABW8RXF4_9BACT</name>
<proteinExistence type="predicted"/>